<dbReference type="GO" id="GO:0006397">
    <property type="term" value="P:mRNA processing"/>
    <property type="evidence" value="ECO:0007669"/>
    <property type="project" value="UniProtKB-KW"/>
</dbReference>
<evidence type="ECO:0000256" key="7">
    <source>
        <dbReference type="ARBA" id="ARBA00023242"/>
    </source>
</evidence>
<reference evidence="10" key="1">
    <citation type="submission" date="2019-11" db="EMBL/GenBank/DDBJ databases">
        <title>Bipolaris sorokiniana Genome sequencing.</title>
        <authorList>
            <person name="Wang H."/>
        </authorList>
    </citation>
    <scope>NUCLEOTIDE SEQUENCE</scope>
</reference>
<gene>
    <name evidence="10" type="ORF">GGP41_005914</name>
</gene>
<feature type="region of interest" description="Disordered" evidence="8">
    <location>
        <begin position="193"/>
        <end position="315"/>
    </location>
</feature>
<keyword evidence="5" id="KW-0804">Transcription</keyword>
<protein>
    <recommendedName>
        <fullName evidence="9">Pinin/SDK/MemA protein domain-containing protein</fullName>
    </recommendedName>
</protein>
<feature type="compositionally biased region" description="Basic and acidic residues" evidence="8">
    <location>
        <begin position="27"/>
        <end position="76"/>
    </location>
</feature>
<dbReference type="GO" id="GO:0071013">
    <property type="term" value="C:catalytic step 2 spliceosome"/>
    <property type="evidence" value="ECO:0007669"/>
    <property type="project" value="TreeGrafter"/>
</dbReference>
<dbReference type="PANTHER" id="PTHR12707">
    <property type="entry name" value="PINN"/>
    <property type="match status" value="1"/>
</dbReference>
<feature type="compositionally biased region" description="Polar residues" evidence="8">
    <location>
        <begin position="234"/>
        <end position="246"/>
    </location>
</feature>
<comment type="similarity">
    <text evidence="2">Belongs to the pinin family.</text>
</comment>
<keyword evidence="6" id="KW-0508">mRNA splicing</keyword>
<feature type="compositionally biased region" description="Acidic residues" evidence="8">
    <location>
        <begin position="293"/>
        <end position="315"/>
    </location>
</feature>
<feature type="compositionally biased region" description="Basic and acidic residues" evidence="8">
    <location>
        <begin position="267"/>
        <end position="292"/>
    </location>
</feature>
<dbReference type="PANTHER" id="PTHR12707:SF0">
    <property type="entry name" value="PININ"/>
    <property type="match status" value="1"/>
</dbReference>
<dbReference type="InterPro" id="IPR006786">
    <property type="entry name" value="Pinin_SDK_MemA"/>
</dbReference>
<dbReference type="InterPro" id="IPR039853">
    <property type="entry name" value="Pinin"/>
</dbReference>
<feature type="compositionally biased region" description="Basic and acidic residues" evidence="8">
    <location>
        <begin position="193"/>
        <end position="231"/>
    </location>
</feature>
<evidence type="ECO:0000313" key="11">
    <source>
        <dbReference type="Proteomes" id="UP000624244"/>
    </source>
</evidence>
<dbReference type="Proteomes" id="UP000624244">
    <property type="component" value="Unassembled WGS sequence"/>
</dbReference>
<evidence type="ECO:0000256" key="4">
    <source>
        <dbReference type="ARBA" id="ARBA00023015"/>
    </source>
</evidence>
<proteinExistence type="inferred from homology"/>
<keyword evidence="7" id="KW-0539">Nucleus</keyword>
<organism evidence="10 11">
    <name type="scientific">Cochliobolus sativus</name>
    <name type="common">Common root rot and spot blotch fungus</name>
    <name type="synonym">Bipolaris sorokiniana</name>
    <dbReference type="NCBI Taxonomy" id="45130"/>
    <lineage>
        <taxon>Eukaryota</taxon>
        <taxon>Fungi</taxon>
        <taxon>Dikarya</taxon>
        <taxon>Ascomycota</taxon>
        <taxon>Pezizomycotina</taxon>
        <taxon>Dothideomycetes</taxon>
        <taxon>Pleosporomycetidae</taxon>
        <taxon>Pleosporales</taxon>
        <taxon>Pleosporineae</taxon>
        <taxon>Pleosporaceae</taxon>
        <taxon>Bipolaris</taxon>
    </lineage>
</organism>
<evidence type="ECO:0000259" key="9">
    <source>
        <dbReference type="Pfam" id="PF04696"/>
    </source>
</evidence>
<feature type="domain" description="Pinin/SDK/MemA protein" evidence="9">
    <location>
        <begin position="68"/>
        <end position="182"/>
    </location>
</feature>
<evidence type="ECO:0000256" key="5">
    <source>
        <dbReference type="ARBA" id="ARBA00023163"/>
    </source>
</evidence>
<evidence type="ECO:0000256" key="2">
    <source>
        <dbReference type="ARBA" id="ARBA00010386"/>
    </source>
</evidence>
<accession>A0A8H5ZE15</accession>
<sequence>MDASIASAVVVPDELSVPASPVYSQKRRQESFSDDPAKRPRIEADDVSGDNDRRDSGSRDTKPAPVRRERGRERRLFGAVLGALSQNTATTAQKRRFEIEQRQLAQRKQEDHESEQRRAERAARRKEQRWIEQKRFERESMRIRHDNLLSMAHFLQTKTEPRLYYKPWETSPGEDDRIQDQIAEAKDIIRHEVAEYEARQHADNQRKRDAADEMNRHATDSQTSKSHDADAPHATSTANGATNDSTAPPEDMEVDHRHSDNPNTTTEARDEHATGDTQDSRDANRDIVPEEPAKDDEDENGEDVVEEAAEDTVIY</sequence>
<name>A0A8H5ZE15_COCSA</name>
<dbReference type="OMA" id="ALYYKPW"/>
<keyword evidence="3" id="KW-0507">mRNA processing</keyword>
<comment type="caution">
    <text evidence="10">The sequence shown here is derived from an EMBL/GenBank/DDBJ whole genome shotgun (WGS) entry which is preliminary data.</text>
</comment>
<dbReference type="Pfam" id="PF04696">
    <property type="entry name" value="Pinin_SDK_memA"/>
    <property type="match status" value="1"/>
</dbReference>
<dbReference type="EMBL" id="WNKQ01000011">
    <property type="protein sequence ID" value="KAF5848546.1"/>
    <property type="molecule type" value="Genomic_DNA"/>
</dbReference>
<evidence type="ECO:0000256" key="8">
    <source>
        <dbReference type="SAM" id="MobiDB-lite"/>
    </source>
</evidence>
<evidence type="ECO:0000256" key="3">
    <source>
        <dbReference type="ARBA" id="ARBA00022664"/>
    </source>
</evidence>
<comment type="subcellular location">
    <subcellularLocation>
        <location evidence="1">Nucleus</location>
    </subcellularLocation>
</comment>
<dbReference type="GO" id="GO:0008380">
    <property type="term" value="P:RNA splicing"/>
    <property type="evidence" value="ECO:0007669"/>
    <property type="project" value="UniProtKB-KW"/>
</dbReference>
<keyword evidence="4" id="KW-0805">Transcription regulation</keyword>
<evidence type="ECO:0000313" key="10">
    <source>
        <dbReference type="EMBL" id="KAF5848546.1"/>
    </source>
</evidence>
<feature type="region of interest" description="Disordered" evidence="8">
    <location>
        <begin position="1"/>
        <end position="127"/>
    </location>
</feature>
<evidence type="ECO:0000256" key="6">
    <source>
        <dbReference type="ARBA" id="ARBA00023187"/>
    </source>
</evidence>
<dbReference type="AlphaFoldDB" id="A0A8H5ZE15"/>
<feature type="compositionally biased region" description="Basic and acidic residues" evidence="8">
    <location>
        <begin position="95"/>
        <end position="122"/>
    </location>
</feature>
<evidence type="ECO:0000256" key="1">
    <source>
        <dbReference type="ARBA" id="ARBA00004123"/>
    </source>
</evidence>